<evidence type="ECO:0000256" key="2">
    <source>
        <dbReference type="ARBA" id="ARBA00029447"/>
    </source>
</evidence>
<evidence type="ECO:0000259" key="4">
    <source>
        <dbReference type="PROSITE" id="PS50111"/>
    </source>
</evidence>
<dbReference type="InterPro" id="IPR012292">
    <property type="entry name" value="Globin/Proto"/>
</dbReference>
<comment type="caution">
    <text evidence="5">The sequence shown here is derived from an EMBL/GenBank/DDBJ whole genome shotgun (WGS) entry which is preliminary data.</text>
</comment>
<dbReference type="Gene3D" id="1.10.287.950">
    <property type="entry name" value="Methyl-accepting chemotaxis protein"/>
    <property type="match status" value="1"/>
</dbReference>
<reference evidence="5 6" key="1">
    <citation type="submission" date="2019-04" db="EMBL/GenBank/DDBJ databases">
        <authorList>
            <person name="Li J."/>
        </authorList>
    </citation>
    <scope>NUCLEOTIDE SEQUENCE [LARGE SCALE GENOMIC DNA]</scope>
    <source>
        <strain evidence="5 6">CCTCC AB2016182</strain>
    </source>
</reference>
<organism evidence="5 6">
    <name type="scientific">Paracoccus hibiscisoli</name>
    <dbReference type="NCBI Taxonomy" id="2023261"/>
    <lineage>
        <taxon>Bacteria</taxon>
        <taxon>Pseudomonadati</taxon>
        <taxon>Pseudomonadota</taxon>
        <taxon>Alphaproteobacteria</taxon>
        <taxon>Rhodobacterales</taxon>
        <taxon>Paracoccaceae</taxon>
        <taxon>Paracoccus</taxon>
    </lineage>
</organism>
<feature type="domain" description="Methyl-accepting transducer" evidence="4">
    <location>
        <begin position="228"/>
        <end position="457"/>
    </location>
</feature>
<accession>A0A4V6WIH5</accession>
<keyword evidence="6" id="KW-1185">Reference proteome</keyword>
<dbReference type="SMART" id="SM00283">
    <property type="entry name" value="MA"/>
    <property type="match status" value="1"/>
</dbReference>
<dbReference type="PANTHER" id="PTHR43531">
    <property type="entry name" value="PROTEIN ICFG"/>
    <property type="match status" value="1"/>
</dbReference>
<dbReference type="InterPro" id="IPR039379">
    <property type="entry name" value="Protoglobin_sensor_dom"/>
</dbReference>
<evidence type="ECO:0000313" key="5">
    <source>
        <dbReference type="EMBL" id="TJZ82568.1"/>
    </source>
</evidence>
<proteinExistence type="inferred from homology"/>
<keyword evidence="1" id="KW-0145">Chemotaxis</keyword>
<dbReference type="InterPro" id="IPR004089">
    <property type="entry name" value="MCPsignal_dom"/>
</dbReference>
<dbReference type="PROSITE" id="PS50111">
    <property type="entry name" value="CHEMOTAXIS_TRANSDUC_2"/>
    <property type="match status" value="1"/>
</dbReference>
<dbReference type="SUPFAM" id="SSF58104">
    <property type="entry name" value="Methyl-accepting chemotaxis protein (MCP) signaling domain"/>
    <property type="match status" value="1"/>
</dbReference>
<dbReference type="Proteomes" id="UP000306223">
    <property type="component" value="Unassembled WGS sequence"/>
</dbReference>
<protein>
    <submittedName>
        <fullName evidence="5">Globin-coupled sensor protein</fullName>
    </submittedName>
</protein>
<dbReference type="GO" id="GO:0016020">
    <property type="term" value="C:membrane"/>
    <property type="evidence" value="ECO:0007669"/>
    <property type="project" value="InterPro"/>
</dbReference>
<dbReference type="InterPro" id="IPR044398">
    <property type="entry name" value="Globin-sensor_dom"/>
</dbReference>
<dbReference type="Gene3D" id="1.10.490.10">
    <property type="entry name" value="Globins"/>
    <property type="match status" value="1"/>
</dbReference>
<dbReference type="GO" id="GO:0007165">
    <property type="term" value="P:signal transduction"/>
    <property type="evidence" value="ECO:0007669"/>
    <property type="project" value="UniProtKB-KW"/>
</dbReference>
<dbReference type="OrthoDB" id="4514964at2"/>
<evidence type="ECO:0000256" key="3">
    <source>
        <dbReference type="PROSITE-ProRule" id="PRU00284"/>
    </source>
</evidence>
<dbReference type="CDD" id="cd01068">
    <property type="entry name" value="globin_sensor"/>
    <property type="match status" value="1"/>
</dbReference>
<sequence>MTDPQTNDPIQLEARLDFLGLDAETQARLRALAPQVNASVGPALAQFYTKVSATPVLRQHFRDTAHTESARDSQARHWSRLMAANYGDDYGQAVRRIGAVHARIGLEPRWYIGGYGLVLDHVVRDLLRDRRTVTAASRARLAADISALIRAALLDIDLSVSTYLEQIDGRRKEVEDAQQQAFEALSTALGRLAEGDLTTRLDPVLSARTRFNDTVERLADIMGSVRHSAGQIGNGTGEIAAASDDLARRTEQQAASLEQTAAALNEMTEAVRDSATRSRQAEEMAARARQVAAHGSQIMDQTRTAMADVSASAGEMGQIIGVISEIAFQTNLLALNAGVEAARAGDAGRGFAVVAAEVRALAQRSAEAVRTIQTLIDRSVQQTTHGVSLVGATHQALTDIISVFDEIEGTVTEMASTAQRQSLSISEINSAVRYLDDVTQQNAAMVEQANATSSLLNAEVKDLTRLVGSFTMADHPARVSSPPLRMAV</sequence>
<evidence type="ECO:0000313" key="6">
    <source>
        <dbReference type="Proteomes" id="UP000306223"/>
    </source>
</evidence>
<dbReference type="AlphaFoldDB" id="A0A4V6WIH5"/>
<dbReference type="Pfam" id="PF00015">
    <property type="entry name" value="MCPsignal"/>
    <property type="match status" value="1"/>
</dbReference>
<dbReference type="GO" id="GO:0019825">
    <property type="term" value="F:oxygen binding"/>
    <property type="evidence" value="ECO:0007669"/>
    <property type="project" value="InterPro"/>
</dbReference>
<gene>
    <name evidence="5" type="ORF">FA740_14780</name>
</gene>
<dbReference type="EMBL" id="SUNH01000021">
    <property type="protein sequence ID" value="TJZ82568.1"/>
    <property type="molecule type" value="Genomic_DNA"/>
</dbReference>
<name>A0A4V6WIH5_9RHOB</name>
<evidence type="ECO:0000256" key="1">
    <source>
        <dbReference type="ARBA" id="ARBA00022500"/>
    </source>
</evidence>
<dbReference type="SUPFAM" id="SSF46458">
    <property type="entry name" value="Globin-like"/>
    <property type="match status" value="1"/>
</dbReference>
<comment type="similarity">
    <text evidence="2">Belongs to the methyl-accepting chemotaxis (MCP) protein family.</text>
</comment>
<dbReference type="CDD" id="cd11386">
    <property type="entry name" value="MCP_signal"/>
    <property type="match status" value="1"/>
</dbReference>
<dbReference type="InterPro" id="IPR051310">
    <property type="entry name" value="MCP_chemotaxis"/>
</dbReference>
<dbReference type="InterPro" id="IPR009050">
    <property type="entry name" value="Globin-like_sf"/>
</dbReference>
<dbReference type="PANTHER" id="PTHR43531:SF11">
    <property type="entry name" value="METHYL-ACCEPTING CHEMOTAXIS PROTEIN 3"/>
    <property type="match status" value="1"/>
</dbReference>
<dbReference type="RefSeq" id="WP_136857540.1">
    <property type="nucleotide sequence ID" value="NZ_SUNH01000021.1"/>
</dbReference>
<dbReference type="GO" id="GO:0006935">
    <property type="term" value="P:chemotaxis"/>
    <property type="evidence" value="ECO:0007669"/>
    <property type="project" value="UniProtKB-KW"/>
</dbReference>
<keyword evidence="3" id="KW-0807">Transducer</keyword>
<dbReference type="Pfam" id="PF11563">
    <property type="entry name" value="Protoglobin"/>
    <property type="match status" value="1"/>
</dbReference>
<dbReference type="GO" id="GO:0020037">
    <property type="term" value="F:heme binding"/>
    <property type="evidence" value="ECO:0007669"/>
    <property type="project" value="InterPro"/>
</dbReference>